<dbReference type="STRING" id="1860122.A9404_03985"/>
<evidence type="ECO:0000313" key="1">
    <source>
        <dbReference type="EMBL" id="ANJ66648.1"/>
    </source>
</evidence>
<dbReference type="NCBIfam" id="TIGR02549">
    <property type="entry name" value="CRISPR_DxTHG"/>
    <property type="match status" value="1"/>
</dbReference>
<gene>
    <name evidence="1" type="ORF">A9404_03985</name>
</gene>
<dbReference type="AlphaFoldDB" id="A0A191ZFK3"/>
<name>A0A191ZFK3_9GAMM</name>
<reference evidence="1 2" key="1">
    <citation type="submission" date="2016-06" db="EMBL/GenBank/DDBJ databases">
        <title>Insight into the functional genes involving in sulfur oxidation in Pearl River water.</title>
        <authorList>
            <person name="Luo J."/>
            <person name="Tan X."/>
            <person name="Lin W."/>
        </authorList>
    </citation>
    <scope>NUCLEOTIDE SEQUENCE [LARGE SCALE GENOMIC DNA]</scope>
    <source>
        <strain evidence="1 2">LS2</strain>
    </source>
</reference>
<accession>A0A191ZFK3</accession>
<dbReference type="Proteomes" id="UP000078596">
    <property type="component" value="Chromosome"/>
</dbReference>
<dbReference type="OrthoDB" id="5793884at2"/>
<dbReference type="NCBIfam" id="TIGR02221">
    <property type="entry name" value="cas_TM1812"/>
    <property type="match status" value="1"/>
</dbReference>
<keyword evidence="2" id="KW-1185">Reference proteome</keyword>
<sequence length="406" mass="45190">MPTTLLTLLGKGRDNPQTGYRDATYDFPDGQARKTPYFGLALADYLGPEHVVILGTAGSMWGALLEHHTAQDADEHLRLELMEAEAEGRVTQTLLDQVAPLFRAALGHQINPRLVPAGSSPEEQIEILSTIAEQLGKQQHSIHFDLTHGFRHLGMIGFLSAFMIERLRQQIQVEGLWYGALDMTRNGITPVLRLDGLNAVQQWVSALDKFDVSGDYGVFTPLLQADGLPEGAAQCLIKAAHFERISNISNAASQLRTVIQALKEPLGGASSLFQETLHKRLSWASKDNLAEQQRLLAQRALDRGDALRAAILGLEALITHLCLEQNYDPLNYQDRENIGAEFQGQIRAGEHPQWLKKAYWTLNDLRNSMAHGTRPKHPDNQKLMQNPERLISGLQSILSTLTNHMR</sequence>
<evidence type="ECO:0000313" key="2">
    <source>
        <dbReference type="Proteomes" id="UP000078596"/>
    </source>
</evidence>
<dbReference type="EMBL" id="CP016027">
    <property type="protein sequence ID" value="ANJ66648.1"/>
    <property type="molecule type" value="Genomic_DNA"/>
</dbReference>
<dbReference type="KEGG" id="haz:A9404_03985"/>
<proteinExistence type="predicted"/>
<dbReference type="InterPro" id="IPR013383">
    <property type="entry name" value="CRISPR-assoc_prot_DxTHG_CS"/>
</dbReference>
<dbReference type="RefSeq" id="WP_066098878.1">
    <property type="nucleotide sequence ID" value="NZ_CP016027.1"/>
</dbReference>
<dbReference type="InterPro" id="IPR011742">
    <property type="entry name" value="CRISPR-assoc_prot_TM1812"/>
</dbReference>
<organism evidence="1 2">
    <name type="scientific">Halothiobacillus diazotrophicus</name>
    <dbReference type="NCBI Taxonomy" id="1860122"/>
    <lineage>
        <taxon>Bacteria</taxon>
        <taxon>Pseudomonadati</taxon>
        <taxon>Pseudomonadota</taxon>
        <taxon>Gammaproteobacteria</taxon>
        <taxon>Chromatiales</taxon>
        <taxon>Halothiobacillaceae</taxon>
        <taxon>Halothiobacillus</taxon>
    </lineage>
</organism>
<protein>
    <submittedName>
        <fullName evidence="1">CRISPR-associated protein</fullName>
    </submittedName>
</protein>